<organism evidence="2 3">
    <name type="scientific">Romanomermis culicivorax</name>
    <name type="common">Nematode worm</name>
    <dbReference type="NCBI Taxonomy" id="13658"/>
    <lineage>
        <taxon>Eukaryota</taxon>
        <taxon>Metazoa</taxon>
        <taxon>Ecdysozoa</taxon>
        <taxon>Nematoda</taxon>
        <taxon>Enoplea</taxon>
        <taxon>Dorylaimia</taxon>
        <taxon>Mermithida</taxon>
        <taxon>Mermithoidea</taxon>
        <taxon>Mermithidae</taxon>
        <taxon>Romanomermis</taxon>
    </lineage>
</organism>
<dbReference type="AlphaFoldDB" id="A0A915HT66"/>
<name>A0A915HT66_ROMCU</name>
<feature type="region of interest" description="Disordered" evidence="1">
    <location>
        <begin position="1"/>
        <end position="168"/>
    </location>
</feature>
<proteinExistence type="predicted"/>
<reference evidence="3" key="1">
    <citation type="submission" date="2022-11" db="UniProtKB">
        <authorList>
            <consortium name="WormBaseParasite"/>
        </authorList>
    </citation>
    <scope>IDENTIFICATION</scope>
</reference>
<feature type="compositionally biased region" description="Basic and acidic residues" evidence="1">
    <location>
        <begin position="124"/>
        <end position="140"/>
    </location>
</feature>
<evidence type="ECO:0000313" key="2">
    <source>
        <dbReference type="Proteomes" id="UP000887565"/>
    </source>
</evidence>
<sequence>MHMEDPNYVPPSKKCPNSRDKTKSKERKEIEQKHYDSGKNRHGEYASNERPRKYHHERYFTRYEREHPSDSKDKQKKLEWASALKRDQLKKDKTDEKESQQPPTADSERMIDEPTKLQQAETTDEQKQIKRIVREYEIPHRRSGRPRTPPEKQYPSVPTAPTMAQILL</sequence>
<protein>
    <submittedName>
        <fullName evidence="3">Uncharacterized protein</fullName>
    </submittedName>
</protein>
<evidence type="ECO:0000256" key="1">
    <source>
        <dbReference type="SAM" id="MobiDB-lite"/>
    </source>
</evidence>
<evidence type="ECO:0000313" key="3">
    <source>
        <dbReference type="WBParaSite" id="nRc.2.0.1.t04726-RA"/>
    </source>
</evidence>
<accession>A0A915HT66</accession>
<keyword evidence="2" id="KW-1185">Reference proteome</keyword>
<feature type="compositionally biased region" description="Basic and acidic residues" evidence="1">
    <location>
        <begin position="106"/>
        <end position="115"/>
    </location>
</feature>
<dbReference type="WBParaSite" id="nRc.2.0.1.t04726-RA">
    <property type="protein sequence ID" value="nRc.2.0.1.t04726-RA"/>
    <property type="gene ID" value="nRc.2.0.1.g04726"/>
</dbReference>
<dbReference type="Proteomes" id="UP000887565">
    <property type="component" value="Unplaced"/>
</dbReference>
<feature type="compositionally biased region" description="Basic and acidic residues" evidence="1">
    <location>
        <begin position="17"/>
        <end position="99"/>
    </location>
</feature>